<proteinExistence type="predicted"/>
<keyword evidence="2" id="KW-1185">Reference proteome</keyword>
<protein>
    <submittedName>
        <fullName evidence="1">Uncharacterized protein</fullName>
    </submittedName>
</protein>
<reference evidence="1 2" key="1">
    <citation type="journal article" date="2019" name="Int. J. Syst. Evol. Microbiol.">
        <title>The Global Catalogue of Microorganisms (GCM) 10K type strain sequencing project: providing services to taxonomists for standard genome sequencing and annotation.</title>
        <authorList>
            <consortium name="The Broad Institute Genomics Platform"/>
            <consortium name="The Broad Institute Genome Sequencing Center for Infectious Disease"/>
            <person name="Wu L."/>
            <person name="Ma J."/>
        </authorList>
    </citation>
    <scope>NUCLEOTIDE SEQUENCE [LARGE SCALE GENOMIC DNA]</scope>
    <source>
        <strain evidence="1 2">CGMCC 1.12859</strain>
    </source>
</reference>
<dbReference type="Proteomes" id="UP001597139">
    <property type="component" value="Unassembled WGS sequence"/>
</dbReference>
<sequence length="50" mass="5662">MTECFYCYLDIGDSHPVCSRFRCTNETHGHGPEGKEIPSFCERHRDGGDA</sequence>
<organism evidence="1 2">
    <name type="scientific">Halolamina litorea</name>
    <dbReference type="NCBI Taxonomy" id="1515593"/>
    <lineage>
        <taxon>Archaea</taxon>
        <taxon>Methanobacteriati</taxon>
        <taxon>Methanobacteriota</taxon>
        <taxon>Stenosarchaea group</taxon>
        <taxon>Halobacteria</taxon>
        <taxon>Halobacteriales</taxon>
        <taxon>Haloferacaceae</taxon>
    </lineage>
</organism>
<accession>A0ABD6BMJ5</accession>
<evidence type="ECO:0000313" key="1">
    <source>
        <dbReference type="EMBL" id="MFD1565988.1"/>
    </source>
</evidence>
<gene>
    <name evidence="1" type="ORF">ACFSAU_00630</name>
</gene>
<dbReference type="RefSeq" id="WP_267645228.1">
    <property type="nucleotide sequence ID" value="NZ_JANHGR010000001.1"/>
</dbReference>
<dbReference type="EMBL" id="JBHUCZ010000001">
    <property type="protein sequence ID" value="MFD1565988.1"/>
    <property type="molecule type" value="Genomic_DNA"/>
</dbReference>
<comment type="caution">
    <text evidence="1">The sequence shown here is derived from an EMBL/GenBank/DDBJ whole genome shotgun (WGS) entry which is preliminary data.</text>
</comment>
<dbReference type="AlphaFoldDB" id="A0ABD6BMJ5"/>
<name>A0ABD6BMJ5_9EURY</name>
<evidence type="ECO:0000313" key="2">
    <source>
        <dbReference type="Proteomes" id="UP001597139"/>
    </source>
</evidence>